<feature type="region of interest" description="Disordered" evidence="1">
    <location>
        <begin position="369"/>
        <end position="416"/>
    </location>
</feature>
<reference evidence="2 3" key="1">
    <citation type="submission" date="2019-01" db="EMBL/GenBank/DDBJ databases">
        <title>Draft genome sequence of Psathyrella aberdarensis IHI B618.</title>
        <authorList>
            <person name="Buettner E."/>
            <person name="Kellner H."/>
        </authorList>
    </citation>
    <scope>NUCLEOTIDE SEQUENCE [LARGE SCALE GENOMIC DNA]</scope>
    <source>
        <strain evidence="2 3">IHI B618</strain>
    </source>
</reference>
<feature type="region of interest" description="Disordered" evidence="1">
    <location>
        <begin position="441"/>
        <end position="469"/>
    </location>
</feature>
<feature type="compositionally biased region" description="Polar residues" evidence="1">
    <location>
        <begin position="392"/>
        <end position="402"/>
    </location>
</feature>
<proteinExistence type="predicted"/>
<dbReference type="STRING" id="2316362.A0A4Q2DN29"/>
<sequence>MKRPPSTYRSLIPFTTSAPVADAPLQDYLPLDSQYREFALQLDKFDHGLSSATPWGVYKPADLLLDDKSEAMPKTSIYRVTSGKLAPSVMEGLAMYTTAYRVYDVLVRLKGSAGCSSLPRPLRHKRQHGWIGKDSQWLNLAALSDLKQALKTFVDEGKTASKLSTNSQAEIASGSQTDASLRLAAEIAAVKKCKKMLVVIKNMAYVAFCISIMMKGYLQVPDHASEISLDKETMASKQVALLMKNAKRIRQALQQELLLNMKLIGNDTPVAIRALEDEVWDAILGIVDARYTSVSAHLHLQTVVNDFLGNNALDAGGNGFFGRSYPICYHKTMSVYTAFPEDPLPSHWPLPPASQAYILCKFLDEQGRCQDPSTGSDPVIGNGSHPRKTPPLDTSQSNSDSVEQLGPEIDPQNNKDHQAITNIGDRLRAPKKGTPAKMSVNVAKSATRKNPEREPSRLPLVKSAGGTKTIKPKNPKKYVSVLARTPNLEKEAIFVDLKDLAPKDQEEYLKIMKDIITFAKVEDSSVEAQADLEHGTTRSLQLGVLVEFIL</sequence>
<comment type="caution">
    <text evidence="2">The sequence shown here is derived from an EMBL/GenBank/DDBJ whole genome shotgun (WGS) entry which is preliminary data.</text>
</comment>
<dbReference type="OrthoDB" id="3062275at2759"/>
<dbReference type="EMBL" id="SDEE01000107">
    <property type="protein sequence ID" value="RXW21447.1"/>
    <property type="molecule type" value="Genomic_DNA"/>
</dbReference>
<dbReference type="AlphaFoldDB" id="A0A4Q2DN29"/>
<evidence type="ECO:0000256" key="1">
    <source>
        <dbReference type="SAM" id="MobiDB-lite"/>
    </source>
</evidence>
<protein>
    <submittedName>
        <fullName evidence="2">Uncharacterized protein</fullName>
    </submittedName>
</protein>
<accession>A0A4Q2DN29</accession>
<name>A0A4Q2DN29_9AGAR</name>
<dbReference type="Proteomes" id="UP000290288">
    <property type="component" value="Unassembled WGS sequence"/>
</dbReference>
<evidence type="ECO:0000313" key="2">
    <source>
        <dbReference type="EMBL" id="RXW21447.1"/>
    </source>
</evidence>
<gene>
    <name evidence="2" type="ORF">EST38_g4400</name>
</gene>
<keyword evidence="3" id="KW-1185">Reference proteome</keyword>
<organism evidence="2 3">
    <name type="scientific">Candolleomyces aberdarensis</name>
    <dbReference type="NCBI Taxonomy" id="2316362"/>
    <lineage>
        <taxon>Eukaryota</taxon>
        <taxon>Fungi</taxon>
        <taxon>Dikarya</taxon>
        <taxon>Basidiomycota</taxon>
        <taxon>Agaricomycotina</taxon>
        <taxon>Agaricomycetes</taxon>
        <taxon>Agaricomycetidae</taxon>
        <taxon>Agaricales</taxon>
        <taxon>Agaricineae</taxon>
        <taxon>Psathyrellaceae</taxon>
        <taxon>Candolleomyces</taxon>
    </lineage>
</organism>
<evidence type="ECO:0000313" key="3">
    <source>
        <dbReference type="Proteomes" id="UP000290288"/>
    </source>
</evidence>